<dbReference type="RefSeq" id="WP_191829971.1">
    <property type="nucleotide sequence ID" value="NZ_JACYHB010000015.1"/>
</dbReference>
<evidence type="ECO:0000259" key="2">
    <source>
        <dbReference type="Pfam" id="PF24837"/>
    </source>
</evidence>
<organism evidence="3 4">
    <name type="scientific">Cellulosimicrobium arenosum</name>
    <dbReference type="NCBI Taxonomy" id="2708133"/>
    <lineage>
        <taxon>Bacteria</taxon>
        <taxon>Bacillati</taxon>
        <taxon>Actinomycetota</taxon>
        <taxon>Actinomycetes</taxon>
        <taxon>Micrococcales</taxon>
        <taxon>Promicromonosporaceae</taxon>
        <taxon>Cellulosimicrobium</taxon>
    </lineage>
</organism>
<feature type="compositionally biased region" description="Low complexity" evidence="1">
    <location>
        <begin position="54"/>
        <end position="64"/>
    </location>
</feature>
<feature type="compositionally biased region" description="Acidic residues" evidence="1">
    <location>
        <begin position="65"/>
        <end position="103"/>
    </location>
</feature>
<dbReference type="AlphaFoldDB" id="A0A927PGC1"/>
<sequence>MDTMRLVWERSAVRRPSRGSRSPRRRALPALLGAVGLVLTLGACGGDGPDDTETVTVTSEVTPEPSDDDTATDESSPTDEGTDDDGSTDGDETSGETGDDDAEAPVPFPANTDPDTEDPSSGAMLTVTDVRTGHHDGYDRVVFELDGEGTPGWRVEYVGSPADDGSGSPVDIDGDTFVQVSISGSGYPTDTGVDEYSGPDPVEATDSGVIEEVRLRGVFEGYTQAFIGVDDGPRPFRAFLLEDPTRVVVDVRDDG</sequence>
<dbReference type="InterPro" id="IPR056303">
    <property type="entry name" value="AMIN-like"/>
</dbReference>
<evidence type="ECO:0000313" key="3">
    <source>
        <dbReference type="EMBL" id="MBD8080387.1"/>
    </source>
</evidence>
<reference evidence="3" key="2">
    <citation type="submission" date="2020-09" db="EMBL/GenBank/DDBJ databases">
        <authorList>
            <person name="Yu Y."/>
        </authorList>
    </citation>
    <scope>NUCLEOTIDE SEQUENCE</scope>
    <source>
        <strain evidence="3">KCTC 49039</strain>
    </source>
</reference>
<proteinExistence type="predicted"/>
<name>A0A927PGC1_9MICO</name>
<comment type="caution">
    <text evidence="3">The sequence shown here is derived from an EMBL/GenBank/DDBJ whole genome shotgun (WGS) entry which is preliminary data.</text>
</comment>
<dbReference type="Proteomes" id="UP000610846">
    <property type="component" value="Unassembled WGS sequence"/>
</dbReference>
<feature type="domain" description="AMIN-like" evidence="2">
    <location>
        <begin position="126"/>
        <end position="252"/>
    </location>
</feature>
<feature type="region of interest" description="Disordered" evidence="1">
    <location>
        <begin position="40"/>
        <end position="123"/>
    </location>
</feature>
<evidence type="ECO:0000313" key="4">
    <source>
        <dbReference type="Proteomes" id="UP000610846"/>
    </source>
</evidence>
<keyword evidence="4" id="KW-1185">Reference proteome</keyword>
<dbReference type="EMBL" id="JACYHB010000015">
    <property type="protein sequence ID" value="MBD8080387.1"/>
    <property type="molecule type" value="Genomic_DNA"/>
</dbReference>
<feature type="region of interest" description="Disordered" evidence="1">
    <location>
        <begin position="1"/>
        <end position="26"/>
    </location>
</feature>
<reference evidence="3" key="1">
    <citation type="journal article" date="2018" name="Curr. Microbiol.">
        <title>Cellulosimicrobium arenosum sp. nov., Isolated from Marine Sediment Sand.</title>
        <authorList>
            <person name="Oh M."/>
            <person name="Kim J.H."/>
            <person name="Yoon J.H."/>
            <person name="Schumann P."/>
            <person name="Kim W."/>
        </authorList>
    </citation>
    <scope>NUCLEOTIDE SEQUENCE</scope>
    <source>
        <strain evidence="3">KCTC 49039</strain>
    </source>
</reference>
<accession>A0A927PGC1</accession>
<evidence type="ECO:0000256" key="1">
    <source>
        <dbReference type="SAM" id="MobiDB-lite"/>
    </source>
</evidence>
<protein>
    <recommendedName>
        <fullName evidence="2">AMIN-like domain-containing protein</fullName>
    </recommendedName>
</protein>
<gene>
    <name evidence="3" type="ORF">IF651_15125</name>
</gene>
<feature type="compositionally biased region" description="Basic residues" evidence="1">
    <location>
        <begin position="13"/>
        <end position="26"/>
    </location>
</feature>
<dbReference type="Pfam" id="PF24837">
    <property type="entry name" value="AMIN-like"/>
    <property type="match status" value="1"/>
</dbReference>